<reference evidence="2 3" key="1">
    <citation type="submission" date="2021-03" db="EMBL/GenBank/DDBJ databases">
        <title>Genomic Encyclopedia of Type Strains, Phase IV (KMG-IV): sequencing the most valuable type-strain genomes for metagenomic binning, comparative biology and taxonomic classification.</title>
        <authorList>
            <person name="Goeker M."/>
        </authorList>
    </citation>
    <scope>NUCLEOTIDE SEQUENCE [LARGE SCALE GENOMIC DNA]</scope>
    <source>
        <strain evidence="2 3">DSM 14349</strain>
    </source>
</reference>
<organism evidence="2 3">
    <name type="scientific">Paenibacillus turicensis</name>
    <dbReference type="NCBI Taxonomy" id="160487"/>
    <lineage>
        <taxon>Bacteria</taxon>
        <taxon>Bacillati</taxon>
        <taxon>Bacillota</taxon>
        <taxon>Bacilli</taxon>
        <taxon>Bacillales</taxon>
        <taxon>Paenibacillaceae</taxon>
        <taxon>Paenibacillus</taxon>
    </lineage>
</organism>
<gene>
    <name evidence="2" type="ORF">J2Z32_003376</name>
</gene>
<dbReference type="EMBL" id="JAGGKG010000018">
    <property type="protein sequence ID" value="MBP1906712.1"/>
    <property type="molecule type" value="Genomic_DNA"/>
</dbReference>
<keyword evidence="1" id="KW-0472">Membrane</keyword>
<feature type="transmembrane region" description="Helical" evidence="1">
    <location>
        <begin position="6"/>
        <end position="26"/>
    </location>
</feature>
<proteinExistence type="predicted"/>
<keyword evidence="1" id="KW-1133">Transmembrane helix</keyword>
<accession>A0ABS4FVV9</accession>
<comment type="caution">
    <text evidence="2">The sequence shown here is derived from an EMBL/GenBank/DDBJ whole genome shotgun (WGS) entry which is preliminary data.</text>
</comment>
<keyword evidence="3" id="KW-1185">Reference proteome</keyword>
<dbReference type="RefSeq" id="WP_210090312.1">
    <property type="nucleotide sequence ID" value="NZ_JAGGKG010000018.1"/>
</dbReference>
<keyword evidence="1" id="KW-0812">Transmembrane</keyword>
<evidence type="ECO:0000256" key="1">
    <source>
        <dbReference type="SAM" id="Phobius"/>
    </source>
</evidence>
<protein>
    <recommendedName>
        <fullName evidence="4">Copper resistance protein D domain-containing protein</fullName>
    </recommendedName>
</protein>
<evidence type="ECO:0000313" key="2">
    <source>
        <dbReference type="EMBL" id="MBP1906712.1"/>
    </source>
</evidence>
<sequence length="141" mass="15362">MFKAMLFVHIIGALALGFYLVLPFIFAKVNKLSIPAQEGTVSLISSLNRYAQIGLVIQLLTGGYMVGKGKFSIAWMVVVVVLFLIIGALSGMMGKPLRLALQNIKQKSNVQAHLGKLKMLSTGLSITVIVISFFMVYSKII</sequence>
<name>A0ABS4FVV9_9BACL</name>
<evidence type="ECO:0008006" key="4">
    <source>
        <dbReference type="Google" id="ProtNLM"/>
    </source>
</evidence>
<feature type="transmembrane region" description="Helical" evidence="1">
    <location>
        <begin position="115"/>
        <end position="137"/>
    </location>
</feature>
<dbReference type="Proteomes" id="UP001519272">
    <property type="component" value="Unassembled WGS sequence"/>
</dbReference>
<evidence type="ECO:0000313" key="3">
    <source>
        <dbReference type="Proteomes" id="UP001519272"/>
    </source>
</evidence>
<feature type="transmembrane region" description="Helical" evidence="1">
    <location>
        <begin position="73"/>
        <end position="94"/>
    </location>
</feature>